<keyword evidence="3" id="KW-1185">Reference proteome</keyword>
<dbReference type="GeneID" id="85312564"/>
<dbReference type="Gene3D" id="1.25.40.10">
    <property type="entry name" value="Tetratricopeptide repeat domain"/>
    <property type="match status" value="2"/>
</dbReference>
<evidence type="ECO:0000259" key="1">
    <source>
        <dbReference type="Pfam" id="PF12770"/>
    </source>
</evidence>
<organism evidence="2 3">
    <name type="scientific">Phialemonium atrogriseum</name>
    <dbReference type="NCBI Taxonomy" id="1093897"/>
    <lineage>
        <taxon>Eukaryota</taxon>
        <taxon>Fungi</taxon>
        <taxon>Dikarya</taxon>
        <taxon>Ascomycota</taxon>
        <taxon>Pezizomycotina</taxon>
        <taxon>Sordariomycetes</taxon>
        <taxon>Sordariomycetidae</taxon>
        <taxon>Cephalothecales</taxon>
        <taxon>Cephalothecaceae</taxon>
        <taxon>Phialemonium</taxon>
    </lineage>
</organism>
<dbReference type="Proteomes" id="UP001244011">
    <property type="component" value="Unassembled WGS sequence"/>
</dbReference>
<dbReference type="SUPFAM" id="SSF48452">
    <property type="entry name" value="TPR-like"/>
    <property type="match status" value="1"/>
</dbReference>
<gene>
    <name evidence="2" type="ORF">QBC33DRAFT_553207</name>
</gene>
<comment type="caution">
    <text evidence="2">The sequence shown here is derived from an EMBL/GenBank/DDBJ whole genome shotgun (WGS) entry which is preliminary data.</text>
</comment>
<protein>
    <submittedName>
        <fullName evidence="2">CHAT domain-containing protein</fullName>
    </submittedName>
</protein>
<sequence>MENETGGIGHPHDVRDERVQDYINRLLSGTGVCLERFANTRDRDYLGAAICWTSYLGILAHRGGIVPLDVLLDAASDMSAIWEEHKDDHDYDHNAAIDMYRRILELGCENSPLFAESLGSLAGHLFDKYNKYRERADIDEAVLLQRQAVDLSAADPELLPRALSNLATFLCARWEMDPDSNGLDIEDAIAASQKAMSAVPPDDPDRILIICKLAHLLEERYDHKHESSDLHRGIALAREALELDPPDPGVKAMVLNSLSDKLQTRYERSHLRRDLDEAIEHGEEALRLNPKGHPSRVVDLDSLGNKYSLRFEAFRKPEDLQASLSLIREGLEITEENCEGLNNLATALWTSYLSTHDVGDLQEFIETLRKALAAANTANTHSTCLKNLGFGLRLRFEKLGDIKDLEESAQLLLESWSYPGSTVFTRVEAAAVLLKILPSLKRLGEAADVAEHVVGLLPTVDSNSLSADDLQHFMSTFMDIASGTCAVLLECGLLESAICSLEKSRAVALGHEMDQRNSLRRLREDHESLGLQLERLLMQVNSASPGQVPDFHHSQAFQQRRSAYHELRECIDEIRALPGYGDFFASHTIADMRDNAEGGSIVFVNVAELRSDAIIVTTSAVKVVRLPQLLSDDATQWRDKTMTEARGIPAVRRRNELMLGYLSWLWSACVRDILADDLVRAQATGGYPPRVWWIGCGLAASMPFHAAGIHGDSSENAYQLSISSYIPSVKALAYARKQPSDACSHHDSILVATMETTPYEKPLREPINEKNALLRATRGVIPFRHIAQPSSLEVMEGLQDCTIAHFACHAGSHPVDPRSSCLIFQGLDESGTPQQDRLTVSAIRSLQLRKARIAFLSACQTSENKARELADEVTHLATAFQVAGFPHVIGCLWSVRDDASKEVAEGFYGTILQETNSLRLGGPRIALALRDSVMALRELEPESPLHWAPFIHLGP</sequence>
<evidence type="ECO:0000313" key="2">
    <source>
        <dbReference type="EMBL" id="KAK1761950.1"/>
    </source>
</evidence>
<accession>A0AAJ0BPS0</accession>
<dbReference type="RefSeq" id="XP_060278163.1">
    <property type="nucleotide sequence ID" value="XM_060429377.1"/>
</dbReference>
<proteinExistence type="predicted"/>
<dbReference type="Pfam" id="PF12770">
    <property type="entry name" value="CHAT"/>
    <property type="match status" value="1"/>
</dbReference>
<reference evidence="2" key="1">
    <citation type="submission" date="2023-06" db="EMBL/GenBank/DDBJ databases">
        <title>Genome-scale phylogeny and comparative genomics of the fungal order Sordariales.</title>
        <authorList>
            <consortium name="Lawrence Berkeley National Laboratory"/>
            <person name="Hensen N."/>
            <person name="Bonometti L."/>
            <person name="Westerberg I."/>
            <person name="Brannstrom I.O."/>
            <person name="Guillou S."/>
            <person name="Cros-Aarteil S."/>
            <person name="Calhoun S."/>
            <person name="Haridas S."/>
            <person name="Kuo A."/>
            <person name="Mondo S."/>
            <person name="Pangilinan J."/>
            <person name="Riley R."/>
            <person name="Labutti K."/>
            <person name="Andreopoulos B."/>
            <person name="Lipzen A."/>
            <person name="Chen C."/>
            <person name="Yanf M."/>
            <person name="Daum C."/>
            <person name="Ng V."/>
            <person name="Clum A."/>
            <person name="Steindorff A."/>
            <person name="Ohm R."/>
            <person name="Martin F."/>
            <person name="Silar P."/>
            <person name="Natvig D."/>
            <person name="Lalanne C."/>
            <person name="Gautier V."/>
            <person name="Ament-Velasquez S.L."/>
            <person name="Kruys A."/>
            <person name="Hutchinson M.I."/>
            <person name="Powell A.J."/>
            <person name="Barry K."/>
            <person name="Miller A.N."/>
            <person name="Grigoriev I.V."/>
            <person name="Debuchy R."/>
            <person name="Gladieux P."/>
            <person name="Thoren M.H."/>
            <person name="Johannesson H."/>
        </authorList>
    </citation>
    <scope>NUCLEOTIDE SEQUENCE</scope>
    <source>
        <strain evidence="2">8032-3</strain>
    </source>
</reference>
<name>A0AAJ0BPS0_9PEZI</name>
<dbReference type="AlphaFoldDB" id="A0AAJ0BPS0"/>
<dbReference type="InterPro" id="IPR011990">
    <property type="entry name" value="TPR-like_helical_dom_sf"/>
</dbReference>
<dbReference type="EMBL" id="MU839046">
    <property type="protein sequence ID" value="KAK1761950.1"/>
    <property type="molecule type" value="Genomic_DNA"/>
</dbReference>
<evidence type="ECO:0000313" key="3">
    <source>
        <dbReference type="Proteomes" id="UP001244011"/>
    </source>
</evidence>
<dbReference type="InterPro" id="IPR024983">
    <property type="entry name" value="CHAT_dom"/>
</dbReference>
<feature type="domain" description="CHAT" evidence="1">
    <location>
        <begin position="661"/>
        <end position="954"/>
    </location>
</feature>